<comment type="subcellular location">
    <subcellularLocation>
        <location evidence="1">Endomembrane system</location>
        <topology evidence="1">Multi-pass membrane protein</topology>
    </subcellularLocation>
    <subcellularLocation>
        <location evidence="15">Membrane</location>
    </subcellularLocation>
</comment>
<dbReference type="SFLD" id="SFLDF00027">
    <property type="entry name" value="p-type_atpase"/>
    <property type="match status" value="1"/>
</dbReference>
<dbReference type="GO" id="GO:0005507">
    <property type="term" value="F:copper ion binding"/>
    <property type="evidence" value="ECO:0007669"/>
    <property type="project" value="InterPro"/>
</dbReference>
<feature type="transmembrane region" description="Helical" evidence="15">
    <location>
        <begin position="704"/>
        <end position="727"/>
    </location>
</feature>
<dbReference type="CDD" id="cd02094">
    <property type="entry name" value="P-type_ATPase_Cu-like"/>
    <property type="match status" value="1"/>
</dbReference>
<dbReference type="InterPro" id="IPR001757">
    <property type="entry name" value="P_typ_ATPase"/>
</dbReference>
<keyword evidence="3" id="KW-0813">Transport</keyword>
<dbReference type="NCBIfam" id="TIGR01494">
    <property type="entry name" value="ATPase_P-type"/>
    <property type="match status" value="2"/>
</dbReference>
<dbReference type="InterPro" id="IPR006122">
    <property type="entry name" value="HMA_Cu_ion-bd"/>
</dbReference>
<dbReference type="SUPFAM" id="SSF81653">
    <property type="entry name" value="Calcium ATPase, transduction domain A"/>
    <property type="match status" value="1"/>
</dbReference>
<dbReference type="PROSITE" id="PS01047">
    <property type="entry name" value="HMA_1"/>
    <property type="match status" value="2"/>
</dbReference>
<dbReference type="EMBL" id="JAKWBI020000062">
    <property type="protein sequence ID" value="KAJ2904123.1"/>
    <property type="molecule type" value="Genomic_DNA"/>
</dbReference>
<dbReference type="GO" id="GO:0016887">
    <property type="term" value="F:ATP hydrolysis activity"/>
    <property type="evidence" value="ECO:0007669"/>
    <property type="project" value="InterPro"/>
</dbReference>
<dbReference type="Pfam" id="PF00702">
    <property type="entry name" value="Hydrolase"/>
    <property type="match status" value="1"/>
</dbReference>
<evidence type="ECO:0000256" key="8">
    <source>
        <dbReference type="ARBA" id="ARBA00022840"/>
    </source>
</evidence>
<dbReference type="InterPro" id="IPR023214">
    <property type="entry name" value="HAD_sf"/>
</dbReference>
<feature type="transmembrane region" description="Helical" evidence="15">
    <location>
        <begin position="468"/>
        <end position="485"/>
    </location>
</feature>
<dbReference type="SUPFAM" id="SSF81660">
    <property type="entry name" value="Metal cation-transporting ATPase, ATP-binding domain N"/>
    <property type="match status" value="1"/>
</dbReference>
<dbReference type="FunFam" id="2.70.150.10:FF:000068">
    <property type="entry name" value="Copper resistance-associated P-type ATPase"/>
    <property type="match status" value="1"/>
</dbReference>
<dbReference type="InterPro" id="IPR006121">
    <property type="entry name" value="HMA_dom"/>
</dbReference>
<keyword evidence="5 15" id="KW-0479">Metal-binding</keyword>
<dbReference type="SFLD" id="SFLDG00002">
    <property type="entry name" value="C1.7:_P-type_atpase_like"/>
    <property type="match status" value="1"/>
</dbReference>
<evidence type="ECO:0000256" key="5">
    <source>
        <dbReference type="ARBA" id="ARBA00022723"/>
    </source>
</evidence>
<evidence type="ECO:0000256" key="11">
    <source>
        <dbReference type="ARBA" id="ARBA00022989"/>
    </source>
</evidence>
<reference evidence="18" key="1">
    <citation type="submission" date="2022-07" db="EMBL/GenBank/DDBJ databases">
        <title>Draft genome sequence of Zalerion maritima ATCC 34329, a (micro)plastics degrading marine fungus.</title>
        <authorList>
            <person name="Paco A."/>
            <person name="Goncalves M.F.M."/>
            <person name="Rocha-Santos T.A.P."/>
            <person name="Alves A."/>
        </authorList>
    </citation>
    <scope>NUCLEOTIDE SEQUENCE</scope>
    <source>
        <strain evidence="18">ATCC 34329</strain>
    </source>
</reference>
<feature type="compositionally biased region" description="Basic and acidic residues" evidence="16">
    <location>
        <begin position="117"/>
        <end position="126"/>
    </location>
</feature>
<sequence>MAEEGTTASGRTTTVLITNLHCPSCVTHIEETLEPLSPEPTPVSASIVTQTVTIHHPSSLTASEIKKALEESGFEIDRITQDGADDNALEGDTLASPRPRSSSSRRRSWASARHQGKKDASKETAKHVENCDMCRAELGSSKTDLHSVHVDAGAENLVKASLSISGMTCSSCVSTITDELESKDYVRSVAVNLINNSADVTVQDTSTLDAIVEAIEDIGYGAEVTSTEKVGGERPSTGPELWQGSYAVEGMTCSSCVSTISEALKKVPWIEDFNVSLMLNSASVITKQKDKLSEVVETIEDLGYDAKLTDTAPVKGSQQKQQERKVTIQVDGMHCNRCPERILDMMEATFGDRVHLDKSLTLSEPRLKISYVPDSPRLTIRHILEAISNLDTSFAVSIYHPPSLEERSRKIHHDHKIHIMKKLTLAITAAIPTFIIGVVYMSLLPDGNAGKQYLMEEMWSGHAKRAEWALFIIATPVYFFAADFFHRRCLIELWSIWRPGSKTPIARRFYRFGSMDLLVSLGVTIAYLSSIALLAIDASQPRSEGDSGSGGSYFDAVVFLTMFLLIGRLLEATSKAKAGNALSMLGKLRPTQATLVTESGDAQIIPVDQLDYGDVVRIAHGNSPPFDGTVTEGTSQFDESSLTGESRLVPKEVGDDVFSGTMNKGGPIAIRLTSVSGNSVLDQIIAAVREGQTRRAPVERVADVLTGYFAPVITYLALAVWITWLALGLSGSLPDDYLDVDVGGWPFWSLKFAVAVFVIACPCGIGLAAPTALFVGGGLAAKHGILVKGGGEAFQEASQLDCIVFDKTGTLTHGGEPAITDHKVIFEEDKEAAMGAMKRLEENSTHPIAKAIVKFCNNENTSHVQPTKVDEIPGKGMKGTFSVTTPTARSLEIIIGNEALMEMHSVTVEVHHEQSLDHWKGQGKSVALVATRWADRGTEGWKLWAMLASADPLRPEAEHVIKAFQNRGIQTWMISGDNPKTALAVAEMVGIPKDNVIAGVLPEQKSEKVKYLQKILHKTRDDSFFRGKKGKGQQEEDLSKRAIVAMVGDGINDSPALTAADVGIAIGSGSDIAISSAEFVLVSSELTSLLTLVDLSRMVFRRIKFNFGWALVYNLIALPIAAGVLYPIERNGTHVRLDPVWASLAMALSSVSVVCSSLLMRTRLPLVGFGKRDKKRF</sequence>
<dbReference type="InterPro" id="IPR023299">
    <property type="entry name" value="ATPase_P-typ_cyto_dom_N"/>
</dbReference>
<evidence type="ECO:0000256" key="13">
    <source>
        <dbReference type="ARBA" id="ARBA00023065"/>
    </source>
</evidence>
<evidence type="ECO:0000256" key="12">
    <source>
        <dbReference type="ARBA" id="ARBA00023008"/>
    </source>
</evidence>
<dbReference type="NCBIfam" id="TIGR00003">
    <property type="entry name" value="copper ion binding protein"/>
    <property type="match status" value="1"/>
</dbReference>
<feature type="domain" description="HMA" evidence="17">
    <location>
        <begin position="11"/>
        <end position="77"/>
    </location>
</feature>
<dbReference type="CDD" id="cd00371">
    <property type="entry name" value="HMA"/>
    <property type="match status" value="3"/>
</dbReference>
<dbReference type="AlphaFoldDB" id="A0AAD5RTW7"/>
<name>A0AAD5RTW7_9PEZI</name>
<evidence type="ECO:0000256" key="3">
    <source>
        <dbReference type="ARBA" id="ARBA00022448"/>
    </source>
</evidence>
<feature type="transmembrane region" description="Helical" evidence="15">
    <location>
        <begin position="747"/>
        <end position="775"/>
    </location>
</feature>
<dbReference type="GO" id="GO:0043682">
    <property type="term" value="F:P-type divalent copper transporter activity"/>
    <property type="evidence" value="ECO:0007669"/>
    <property type="project" value="TreeGrafter"/>
</dbReference>
<dbReference type="InterPro" id="IPR023298">
    <property type="entry name" value="ATPase_P-typ_TM_dom_sf"/>
</dbReference>
<dbReference type="GO" id="GO:0016020">
    <property type="term" value="C:membrane"/>
    <property type="evidence" value="ECO:0007669"/>
    <property type="project" value="UniProtKB-SubCell"/>
</dbReference>
<dbReference type="NCBIfam" id="TIGR01525">
    <property type="entry name" value="ATPase-IB_hvy"/>
    <property type="match status" value="1"/>
</dbReference>
<dbReference type="FunFam" id="3.30.70.100:FF:000001">
    <property type="entry name" value="ATPase copper transporting beta"/>
    <property type="match status" value="2"/>
</dbReference>
<dbReference type="InterPro" id="IPR017969">
    <property type="entry name" value="Heavy-metal-associated_CS"/>
</dbReference>
<evidence type="ECO:0000313" key="18">
    <source>
        <dbReference type="EMBL" id="KAJ2904123.1"/>
    </source>
</evidence>
<dbReference type="InterPro" id="IPR008250">
    <property type="entry name" value="ATPase_P-typ_transduc_dom_A_sf"/>
</dbReference>
<evidence type="ECO:0000256" key="14">
    <source>
        <dbReference type="ARBA" id="ARBA00023136"/>
    </source>
</evidence>
<dbReference type="PRINTS" id="PR00119">
    <property type="entry name" value="CATATPASE"/>
</dbReference>
<feature type="domain" description="HMA" evidence="17">
    <location>
        <begin position="158"/>
        <end position="223"/>
    </location>
</feature>
<evidence type="ECO:0000256" key="6">
    <source>
        <dbReference type="ARBA" id="ARBA00022737"/>
    </source>
</evidence>
<dbReference type="InterPro" id="IPR044492">
    <property type="entry name" value="P_typ_ATPase_HD_dom"/>
</dbReference>
<dbReference type="PANTHER" id="PTHR43520">
    <property type="entry name" value="ATP7, ISOFORM B"/>
    <property type="match status" value="1"/>
</dbReference>
<evidence type="ECO:0000256" key="15">
    <source>
        <dbReference type="RuleBase" id="RU362081"/>
    </source>
</evidence>
<dbReference type="PROSITE" id="PS50846">
    <property type="entry name" value="HMA_2"/>
    <property type="match status" value="3"/>
</dbReference>
<gene>
    <name evidence="18" type="ORF">MKZ38_008841</name>
</gene>
<feature type="transmembrane region" description="Helical" evidence="15">
    <location>
        <begin position="1140"/>
        <end position="1160"/>
    </location>
</feature>
<dbReference type="Gene3D" id="3.40.1110.10">
    <property type="entry name" value="Calcium-transporting ATPase, cytoplasmic domain N"/>
    <property type="match status" value="1"/>
</dbReference>
<evidence type="ECO:0000256" key="10">
    <source>
        <dbReference type="ARBA" id="ARBA00022967"/>
    </source>
</evidence>
<feature type="transmembrane region" description="Helical" evidence="15">
    <location>
        <begin position="423"/>
        <end position="443"/>
    </location>
</feature>
<keyword evidence="12" id="KW-0186">Copper</keyword>
<dbReference type="Pfam" id="PF00122">
    <property type="entry name" value="E1-E2_ATPase"/>
    <property type="match status" value="1"/>
</dbReference>
<evidence type="ECO:0000256" key="4">
    <source>
        <dbReference type="ARBA" id="ARBA00022692"/>
    </source>
</evidence>
<keyword evidence="11 15" id="KW-1133">Transmembrane helix</keyword>
<dbReference type="GO" id="GO:0055070">
    <property type="term" value="P:copper ion homeostasis"/>
    <property type="evidence" value="ECO:0007669"/>
    <property type="project" value="TreeGrafter"/>
</dbReference>
<keyword evidence="6" id="KW-0677">Repeat</keyword>
<evidence type="ECO:0000256" key="2">
    <source>
        <dbReference type="ARBA" id="ARBA00006024"/>
    </source>
</evidence>
<accession>A0AAD5RTW7</accession>
<dbReference type="Gene3D" id="3.30.70.100">
    <property type="match status" value="3"/>
</dbReference>
<dbReference type="InterPro" id="IPR018303">
    <property type="entry name" value="ATPase_P-typ_P_site"/>
</dbReference>
<proteinExistence type="inferred from homology"/>
<protein>
    <submittedName>
        <fullName evidence="18">E1-E2 ATPase-domain-containing protein</fullName>
    </submittedName>
</protein>
<keyword evidence="13" id="KW-0406">Ion transport</keyword>
<comment type="caution">
    <text evidence="18">The sequence shown here is derived from an EMBL/GenBank/DDBJ whole genome shotgun (WGS) entry which is preliminary data.</text>
</comment>
<keyword evidence="10" id="KW-1278">Translocase</keyword>
<dbReference type="InterPro" id="IPR036412">
    <property type="entry name" value="HAD-like_sf"/>
</dbReference>
<feature type="transmembrane region" description="Helical" evidence="15">
    <location>
        <begin position="551"/>
        <end position="570"/>
    </location>
</feature>
<evidence type="ECO:0000313" key="19">
    <source>
        <dbReference type="Proteomes" id="UP001201980"/>
    </source>
</evidence>
<feature type="domain" description="HMA" evidence="17">
    <location>
        <begin position="242"/>
        <end position="307"/>
    </location>
</feature>
<evidence type="ECO:0000256" key="9">
    <source>
        <dbReference type="ARBA" id="ARBA00022842"/>
    </source>
</evidence>
<dbReference type="SUPFAM" id="SSF81665">
    <property type="entry name" value="Calcium ATPase, transmembrane domain M"/>
    <property type="match status" value="1"/>
</dbReference>
<evidence type="ECO:0000256" key="7">
    <source>
        <dbReference type="ARBA" id="ARBA00022741"/>
    </source>
</evidence>
<dbReference type="Gene3D" id="2.70.150.10">
    <property type="entry name" value="Calcium-transporting ATPase, cytoplasmic transduction domain A"/>
    <property type="match status" value="1"/>
</dbReference>
<keyword evidence="19" id="KW-1185">Reference proteome</keyword>
<dbReference type="SUPFAM" id="SSF56784">
    <property type="entry name" value="HAD-like"/>
    <property type="match status" value="1"/>
</dbReference>
<dbReference type="GO" id="GO:0005524">
    <property type="term" value="F:ATP binding"/>
    <property type="evidence" value="ECO:0007669"/>
    <property type="project" value="UniProtKB-UniRule"/>
</dbReference>
<dbReference type="PROSITE" id="PS00154">
    <property type="entry name" value="ATPASE_E1_E2"/>
    <property type="match status" value="1"/>
</dbReference>
<feature type="transmembrane region" description="Helical" evidence="15">
    <location>
        <begin position="517"/>
        <end position="536"/>
    </location>
</feature>
<evidence type="ECO:0000256" key="1">
    <source>
        <dbReference type="ARBA" id="ARBA00004127"/>
    </source>
</evidence>
<dbReference type="Proteomes" id="UP001201980">
    <property type="component" value="Unassembled WGS sequence"/>
</dbReference>
<dbReference type="Pfam" id="PF00403">
    <property type="entry name" value="HMA"/>
    <property type="match status" value="2"/>
</dbReference>
<evidence type="ECO:0000256" key="16">
    <source>
        <dbReference type="SAM" id="MobiDB-lite"/>
    </source>
</evidence>
<keyword evidence="8 15" id="KW-0067">ATP-binding</keyword>
<feature type="region of interest" description="Disordered" evidence="16">
    <location>
        <begin position="80"/>
        <end position="126"/>
    </location>
</feature>
<dbReference type="SFLD" id="SFLDS00003">
    <property type="entry name" value="Haloacid_Dehalogenase"/>
    <property type="match status" value="1"/>
</dbReference>
<dbReference type="InterPro" id="IPR036163">
    <property type="entry name" value="HMA_dom_sf"/>
</dbReference>
<keyword evidence="7 15" id="KW-0547">Nucleotide-binding</keyword>
<keyword evidence="14 15" id="KW-0472">Membrane</keyword>
<dbReference type="PANTHER" id="PTHR43520:SF32">
    <property type="entry name" value="COPPER RESISTANCE P-TYPE ATPASE (EUROFUNG)"/>
    <property type="match status" value="1"/>
</dbReference>
<feature type="transmembrane region" description="Helical" evidence="15">
    <location>
        <begin position="1107"/>
        <end position="1128"/>
    </location>
</feature>
<dbReference type="InterPro" id="IPR027256">
    <property type="entry name" value="P-typ_ATPase_IB"/>
</dbReference>
<dbReference type="Gene3D" id="3.40.50.1000">
    <property type="entry name" value="HAD superfamily/HAD-like"/>
    <property type="match status" value="1"/>
</dbReference>
<keyword evidence="9" id="KW-0460">Magnesium</keyword>
<organism evidence="18 19">
    <name type="scientific">Zalerion maritima</name>
    <dbReference type="NCBI Taxonomy" id="339359"/>
    <lineage>
        <taxon>Eukaryota</taxon>
        <taxon>Fungi</taxon>
        <taxon>Dikarya</taxon>
        <taxon>Ascomycota</taxon>
        <taxon>Pezizomycotina</taxon>
        <taxon>Sordariomycetes</taxon>
        <taxon>Lulworthiomycetidae</taxon>
        <taxon>Lulworthiales</taxon>
        <taxon>Lulworthiaceae</taxon>
        <taxon>Zalerion</taxon>
    </lineage>
</organism>
<dbReference type="InterPro" id="IPR059000">
    <property type="entry name" value="ATPase_P-type_domA"/>
</dbReference>
<evidence type="ECO:0000259" key="17">
    <source>
        <dbReference type="PROSITE" id="PS50846"/>
    </source>
</evidence>
<comment type="similarity">
    <text evidence="2 15">Belongs to the cation transport ATPase (P-type) (TC 3.A.3) family. Type IB subfamily.</text>
</comment>
<dbReference type="SUPFAM" id="SSF55008">
    <property type="entry name" value="HMA, heavy metal-associated domain"/>
    <property type="match status" value="3"/>
</dbReference>
<keyword evidence="4 15" id="KW-0812">Transmembrane</keyword>